<feature type="region of interest" description="Disordered" evidence="1">
    <location>
        <begin position="62"/>
        <end position="103"/>
    </location>
</feature>
<dbReference type="EMBL" id="JGYQ01000016">
    <property type="protein sequence ID" value="KFI46361.1"/>
    <property type="molecule type" value="Genomic_DNA"/>
</dbReference>
<name>A0A086ZIL1_9BIFI</name>
<feature type="transmembrane region" description="Helical" evidence="2">
    <location>
        <begin position="168"/>
        <end position="187"/>
    </location>
</feature>
<dbReference type="AlphaFoldDB" id="A0A086ZIL1"/>
<evidence type="ECO:0000313" key="3">
    <source>
        <dbReference type="EMBL" id="KFI46361.1"/>
    </source>
</evidence>
<keyword evidence="2" id="KW-0472">Membrane</keyword>
<dbReference type="RefSeq" id="WP_026502352.1">
    <property type="nucleotide sequence ID" value="NZ_JGYQ01000016.1"/>
</dbReference>
<keyword evidence="2" id="KW-0812">Transmembrane</keyword>
<keyword evidence="2" id="KW-1133">Transmembrane helix</keyword>
<accession>A0A086ZIL1</accession>
<organism evidence="3 4">
    <name type="scientific">Bifidobacterium boum</name>
    <dbReference type="NCBI Taxonomy" id="78343"/>
    <lineage>
        <taxon>Bacteria</taxon>
        <taxon>Bacillati</taxon>
        <taxon>Actinomycetota</taxon>
        <taxon>Actinomycetes</taxon>
        <taxon>Bifidobacteriales</taxon>
        <taxon>Bifidobacteriaceae</taxon>
        <taxon>Bifidobacterium</taxon>
    </lineage>
</organism>
<protein>
    <submittedName>
        <fullName evidence="3">Uncharacterized protein</fullName>
    </submittedName>
</protein>
<feature type="region of interest" description="Disordered" evidence="1">
    <location>
        <begin position="1"/>
        <end position="46"/>
    </location>
</feature>
<dbReference type="GeneID" id="303204552"/>
<evidence type="ECO:0000313" key="4">
    <source>
        <dbReference type="Proteomes" id="UP000029093"/>
    </source>
</evidence>
<evidence type="ECO:0000256" key="2">
    <source>
        <dbReference type="SAM" id="Phobius"/>
    </source>
</evidence>
<dbReference type="OrthoDB" id="3240417at2"/>
<comment type="caution">
    <text evidence="3">The sequence shown here is derived from an EMBL/GenBank/DDBJ whole genome shotgun (WGS) entry which is preliminary data.</text>
</comment>
<sequence length="241" mass="24562">MSEVNNSDQDKVETVAMQQVDAAERPANTAVMPQATLREPAEATADTMMMPRNADTEVIPQAASQQDAQAPGDTTVMPQAASAAAPDAASSDAQTPSVRPAVPRTDIPLDELARQRQAAGEEPRQAHPLGDNTVPMYTGAQAGPVAAASSAPAVIHTPAPSGVSTGTVVLGALLVVLGVAAIIMAGMVPNWPFGAVDPWVVAAVSIGVVGVALVVIAIVWAIVNATASARRDRDKSADATH</sequence>
<gene>
    <name evidence="3" type="ORF">BBOU_1452</name>
</gene>
<feature type="compositionally biased region" description="Low complexity" evidence="1">
    <location>
        <begin position="78"/>
        <end position="94"/>
    </location>
</feature>
<dbReference type="Proteomes" id="UP000029093">
    <property type="component" value="Unassembled WGS sequence"/>
</dbReference>
<evidence type="ECO:0000256" key="1">
    <source>
        <dbReference type="SAM" id="MobiDB-lite"/>
    </source>
</evidence>
<feature type="transmembrane region" description="Helical" evidence="2">
    <location>
        <begin position="199"/>
        <end position="223"/>
    </location>
</feature>
<reference evidence="3" key="1">
    <citation type="submission" date="2014-03" db="EMBL/GenBank/DDBJ databases">
        <title>Genomics of Bifidobacteria.</title>
        <authorList>
            <person name="Ventura M."/>
            <person name="Milani C."/>
            <person name="Lugli G.A."/>
        </authorList>
    </citation>
    <scope>NUCLEOTIDE SEQUENCE [LARGE SCALE GENOMIC DNA]</scope>
    <source>
        <strain evidence="3">LMG 10736</strain>
    </source>
</reference>
<keyword evidence="4" id="KW-1185">Reference proteome</keyword>
<proteinExistence type="predicted"/>